<proteinExistence type="predicted"/>
<evidence type="ECO:0000256" key="1">
    <source>
        <dbReference type="SAM" id="MobiDB-lite"/>
    </source>
</evidence>
<evidence type="ECO:0000313" key="3">
    <source>
        <dbReference type="Proteomes" id="UP000631312"/>
    </source>
</evidence>
<gene>
    <name evidence="2" type="ORF">Alo02nite_81670</name>
</gene>
<dbReference type="EMBL" id="BOMP01000158">
    <property type="protein sequence ID" value="GIE45269.1"/>
    <property type="molecule type" value="Genomic_DNA"/>
</dbReference>
<sequence>MVTLATSQRNRRSNQKREDQAPGVTLATSQRDRRSNRKWEDQAPGVTLAPSQRDRRSSRKREDRAPGKPASATDQGDRRVWPVSGGRALRSVLSGWRSVLPQER</sequence>
<feature type="compositionally biased region" description="Basic and acidic residues" evidence="1">
    <location>
        <begin position="30"/>
        <end position="41"/>
    </location>
</feature>
<organism evidence="2 3">
    <name type="scientific">Actinoplanes lobatus</name>
    <dbReference type="NCBI Taxonomy" id="113568"/>
    <lineage>
        <taxon>Bacteria</taxon>
        <taxon>Bacillati</taxon>
        <taxon>Actinomycetota</taxon>
        <taxon>Actinomycetes</taxon>
        <taxon>Micromonosporales</taxon>
        <taxon>Micromonosporaceae</taxon>
        <taxon>Actinoplanes</taxon>
    </lineage>
</organism>
<accession>A0ABQ4AXH5</accession>
<evidence type="ECO:0000313" key="2">
    <source>
        <dbReference type="EMBL" id="GIE45269.1"/>
    </source>
</evidence>
<reference evidence="2 3" key="1">
    <citation type="submission" date="2021-01" db="EMBL/GenBank/DDBJ databases">
        <title>Whole genome shotgun sequence of Actinoplanes lobatus NBRC 12513.</title>
        <authorList>
            <person name="Komaki H."/>
            <person name="Tamura T."/>
        </authorList>
    </citation>
    <scope>NUCLEOTIDE SEQUENCE [LARGE SCALE GENOMIC DNA]</scope>
    <source>
        <strain evidence="2 3">NBRC 12513</strain>
    </source>
</reference>
<comment type="caution">
    <text evidence="2">The sequence shown here is derived from an EMBL/GenBank/DDBJ whole genome shotgun (WGS) entry which is preliminary data.</text>
</comment>
<feature type="region of interest" description="Disordered" evidence="1">
    <location>
        <begin position="1"/>
        <end position="83"/>
    </location>
</feature>
<protein>
    <submittedName>
        <fullName evidence="2">Uncharacterized protein</fullName>
    </submittedName>
</protein>
<dbReference type="Proteomes" id="UP000631312">
    <property type="component" value="Unassembled WGS sequence"/>
</dbReference>
<keyword evidence="3" id="KW-1185">Reference proteome</keyword>
<feature type="compositionally biased region" description="Basic and acidic residues" evidence="1">
    <location>
        <begin position="52"/>
        <end position="66"/>
    </location>
</feature>
<name>A0ABQ4AXH5_9ACTN</name>